<reference evidence="10" key="1">
    <citation type="submission" date="2023-03" db="EMBL/GenBank/DDBJ databases">
        <authorList>
            <person name="Steffen K."/>
            <person name="Cardenas P."/>
        </authorList>
    </citation>
    <scope>NUCLEOTIDE SEQUENCE</scope>
</reference>
<name>A0AA35RK35_GEOBA</name>
<dbReference type="GO" id="GO:0046872">
    <property type="term" value="F:metal ion binding"/>
    <property type="evidence" value="ECO:0007669"/>
    <property type="project" value="UniProtKB-KW"/>
</dbReference>
<dbReference type="PANTHER" id="PTHR43401">
    <property type="entry name" value="L-THREONINE 3-DEHYDROGENASE"/>
    <property type="match status" value="1"/>
</dbReference>
<dbReference type="FunFam" id="3.40.50.720:FF:000068">
    <property type="entry name" value="Sorbitol dehydrogenase"/>
    <property type="match status" value="1"/>
</dbReference>
<evidence type="ECO:0000256" key="3">
    <source>
        <dbReference type="ARBA" id="ARBA00022723"/>
    </source>
</evidence>
<dbReference type="InterPro" id="IPR050129">
    <property type="entry name" value="Zn_alcohol_dh"/>
</dbReference>
<dbReference type="InterPro" id="IPR036291">
    <property type="entry name" value="NAD(P)-bd_dom_sf"/>
</dbReference>
<comment type="similarity">
    <text evidence="2">Belongs to the zinc-containing alcohol dehydrogenase family.</text>
</comment>
<keyword evidence="4" id="KW-0862">Zinc</keyword>
<dbReference type="InterPro" id="IPR013154">
    <property type="entry name" value="ADH-like_N"/>
</dbReference>
<evidence type="ECO:0000256" key="5">
    <source>
        <dbReference type="ARBA" id="ARBA00023002"/>
    </source>
</evidence>
<comment type="caution">
    <text evidence="10">The sequence shown here is derived from an EMBL/GenBank/DDBJ whole genome shotgun (WGS) entry which is preliminary data.</text>
</comment>
<dbReference type="EMBL" id="CASHTH010001226">
    <property type="protein sequence ID" value="CAI8012973.1"/>
    <property type="molecule type" value="Genomic_DNA"/>
</dbReference>
<keyword evidence="6" id="KW-0520">NAD</keyword>
<dbReference type="Gene3D" id="3.90.180.10">
    <property type="entry name" value="Medium-chain alcohol dehydrogenases, catalytic domain"/>
    <property type="match status" value="1"/>
</dbReference>
<dbReference type="PANTHER" id="PTHR43401:SF2">
    <property type="entry name" value="L-THREONINE 3-DEHYDROGENASE"/>
    <property type="match status" value="1"/>
</dbReference>
<dbReference type="SMART" id="SM00829">
    <property type="entry name" value="PKS_ER"/>
    <property type="match status" value="1"/>
</dbReference>
<dbReference type="SUPFAM" id="SSF51735">
    <property type="entry name" value="NAD(P)-binding Rossmann-fold domains"/>
    <property type="match status" value="1"/>
</dbReference>
<evidence type="ECO:0000256" key="2">
    <source>
        <dbReference type="ARBA" id="ARBA00008072"/>
    </source>
</evidence>
<dbReference type="SUPFAM" id="SSF50129">
    <property type="entry name" value="GroES-like"/>
    <property type="match status" value="1"/>
</dbReference>
<evidence type="ECO:0000256" key="4">
    <source>
        <dbReference type="ARBA" id="ARBA00022833"/>
    </source>
</evidence>
<proteinExistence type="inferred from homology"/>
<dbReference type="InterPro" id="IPR013149">
    <property type="entry name" value="ADH-like_C"/>
</dbReference>
<keyword evidence="11" id="KW-1185">Reference proteome</keyword>
<evidence type="ECO:0000256" key="1">
    <source>
        <dbReference type="ARBA" id="ARBA00001947"/>
    </source>
</evidence>
<keyword evidence="5" id="KW-0560">Oxidoreductase</keyword>
<evidence type="ECO:0000313" key="11">
    <source>
        <dbReference type="Proteomes" id="UP001174909"/>
    </source>
</evidence>
<dbReference type="AlphaFoldDB" id="A0AA35RK35"/>
<dbReference type="Proteomes" id="UP001174909">
    <property type="component" value="Unassembled WGS sequence"/>
</dbReference>
<dbReference type="Pfam" id="PF00107">
    <property type="entry name" value="ADH_zinc_N"/>
    <property type="match status" value="1"/>
</dbReference>
<dbReference type="InterPro" id="IPR020843">
    <property type="entry name" value="ER"/>
</dbReference>
<dbReference type="Pfam" id="PF08240">
    <property type="entry name" value="ADH_N"/>
    <property type="match status" value="1"/>
</dbReference>
<dbReference type="InterPro" id="IPR011032">
    <property type="entry name" value="GroES-like_sf"/>
</dbReference>
<evidence type="ECO:0000256" key="8">
    <source>
        <dbReference type="ARBA" id="ARBA00032485"/>
    </source>
</evidence>
<evidence type="ECO:0000313" key="10">
    <source>
        <dbReference type="EMBL" id="CAI8012973.1"/>
    </source>
</evidence>
<feature type="domain" description="Enoyl reductase (ER)" evidence="9">
    <location>
        <begin position="8"/>
        <end position="337"/>
    </location>
</feature>
<protein>
    <recommendedName>
        <fullName evidence="7">Sorbitol dehydrogenase</fullName>
    </recommendedName>
    <alternativeName>
        <fullName evidence="8">Polyol dehydrogenase</fullName>
    </alternativeName>
</protein>
<gene>
    <name evidence="10" type="ORF">GBAR_LOCUS8276</name>
</gene>
<dbReference type="Gene3D" id="3.40.50.720">
    <property type="entry name" value="NAD(P)-binding Rossmann-like Domain"/>
    <property type="match status" value="1"/>
</dbReference>
<evidence type="ECO:0000259" key="9">
    <source>
        <dbReference type="SMART" id="SM00829"/>
    </source>
</evidence>
<comment type="cofactor">
    <cofactor evidence="1">
        <name>Zn(2+)</name>
        <dbReference type="ChEBI" id="CHEBI:29105"/>
    </cofactor>
</comment>
<dbReference type="GO" id="GO:0016491">
    <property type="term" value="F:oxidoreductase activity"/>
    <property type="evidence" value="ECO:0007669"/>
    <property type="project" value="UniProtKB-KW"/>
</dbReference>
<accession>A0AA35RK35</accession>
<sequence>MRAAVYKGEQVLQVEELPDPTPGPNQVVMRVKYSAICGTDVHAFMYDLAQPGAVMGHEYTGTIVDIGPETGRWQMGDRVVGGGGHPPQGGGSATRTHPRFNYRTMGFQHNTRPRGYAEFVLLDEWEPTPVPDDVTDEQAALCEPCAVTVHAVRLSDIKLGDAVLVLGAGPIGLLCMQTARAAGATTVIVSEPAPGRAEAARQLGADAVLNPMDNDFAERVVALTGGTGPQVVFECAAAPSTLEQGLDLCARGGQVVMIAIAWEPTPVAPPNWMAREVRMQSSFGTLPEDWRIALELMRTGRVSVEHMLSGTNFVPLDGIQGAFEALCHPTNELQMVVEP</sequence>
<keyword evidence="3" id="KW-0479">Metal-binding</keyword>
<organism evidence="10 11">
    <name type="scientific">Geodia barretti</name>
    <name type="common">Barrett's horny sponge</name>
    <dbReference type="NCBI Taxonomy" id="519541"/>
    <lineage>
        <taxon>Eukaryota</taxon>
        <taxon>Metazoa</taxon>
        <taxon>Porifera</taxon>
        <taxon>Demospongiae</taxon>
        <taxon>Heteroscleromorpha</taxon>
        <taxon>Tetractinellida</taxon>
        <taxon>Astrophorina</taxon>
        <taxon>Geodiidae</taxon>
        <taxon>Geodia</taxon>
    </lineage>
</organism>
<evidence type="ECO:0000256" key="7">
    <source>
        <dbReference type="ARBA" id="ARBA00026132"/>
    </source>
</evidence>
<evidence type="ECO:0000256" key="6">
    <source>
        <dbReference type="ARBA" id="ARBA00023027"/>
    </source>
</evidence>